<evidence type="ECO:0000256" key="7">
    <source>
        <dbReference type="ARBA" id="ARBA00023053"/>
    </source>
</evidence>
<sequence>MELWYPYFYVYGIGGLVFFSGLFIAWRKGALSKPGRMLPLLLGGFAFYLLLHGLLQAAGSVGAFPVAGDARGAEGTIGTTADIAVVFIYFAGIVGAGAYFAKFTKTSSDYFFGGRRFSGWLLAMSCVATTIGAYSFVKYASAGFSFGLSSSMSYLNDWFWMPLWMLVWLPIIYYGRIQSVPEYFERRFGHKARAAATFILLVYLIGYVGINFYTLGTALHALTGYSIFYSACGAAICTALYVTVGGQTSVIMTDLMQGFILLAVGLGLFLVGIDYVGGFGLFWEHLPGPHRAGLAPLTEPDGFHTMGRFWQDAMVGGVAFYFMNQGMLMRFMSARSVKEGRKAVALVILVVMPLAAIAVSGVGWIGQAMVSTGDIAADTSPDNVFVIVSSILAAPGIFGLVMATLTAALMSTADTLLTAVSAIVVNDIWRPYFAKPHHADAEDLRMARWATLVTAVIGIVLVPLFATFDSIYLAHATFVAAVVPPMAVTLVLGAVWSRYNQKAALLTLVGGVVAVIVSLFFPDVIAPFSQGVEPGGEGMKAYKYMRAFYGVVVCSTLAVIGVLVFREKEEKSPLLVAGPEEDAIRAFKAGDAEPKEGGAKIELKLQAVAEEARRVEGTDEIFVRMHPIDRDELGTEPGDLIHVAARGFWHGGLKSIQARVDDADSTHQGRVEFPEEMLGAAGIEDGDGVVVTLIG</sequence>
<feature type="transmembrane region" description="Helical" evidence="12">
    <location>
        <begin position="547"/>
        <end position="565"/>
    </location>
</feature>
<feature type="transmembrane region" description="Helical" evidence="12">
    <location>
        <begin position="83"/>
        <end position="101"/>
    </location>
</feature>
<evidence type="ECO:0000256" key="9">
    <source>
        <dbReference type="ARBA" id="ARBA00023136"/>
    </source>
</evidence>
<accession>A0A5B8Y1V2</accession>
<dbReference type="CDD" id="cd10322">
    <property type="entry name" value="SLC5sbd"/>
    <property type="match status" value="1"/>
</dbReference>
<comment type="similarity">
    <text evidence="2 11">Belongs to the sodium:solute symporter (SSF) (TC 2.A.21) family.</text>
</comment>
<dbReference type="GO" id="GO:0005886">
    <property type="term" value="C:plasma membrane"/>
    <property type="evidence" value="ECO:0007669"/>
    <property type="project" value="UniProtKB-SubCell"/>
</dbReference>
<keyword evidence="8" id="KW-0406">Ion transport</keyword>
<dbReference type="Gene3D" id="1.20.1730.10">
    <property type="entry name" value="Sodium/glucose cotransporter"/>
    <property type="match status" value="1"/>
</dbReference>
<gene>
    <name evidence="13" type="ORF">FIV42_06865</name>
</gene>
<feature type="transmembrane region" description="Helical" evidence="12">
    <location>
        <begin position="195"/>
        <end position="215"/>
    </location>
</feature>
<keyword evidence="6 12" id="KW-1133">Transmembrane helix</keyword>
<dbReference type="GO" id="GO:0015293">
    <property type="term" value="F:symporter activity"/>
    <property type="evidence" value="ECO:0007669"/>
    <property type="project" value="TreeGrafter"/>
</dbReference>
<dbReference type="NCBIfam" id="TIGR00813">
    <property type="entry name" value="sss"/>
    <property type="match status" value="1"/>
</dbReference>
<dbReference type="OrthoDB" id="9789704at2"/>
<dbReference type="PANTHER" id="PTHR42985">
    <property type="entry name" value="SODIUM-COUPLED MONOCARBOXYLATE TRANSPORTER"/>
    <property type="match status" value="1"/>
</dbReference>
<keyword evidence="3" id="KW-0813">Transport</keyword>
<keyword evidence="5 12" id="KW-0812">Transmembrane</keyword>
<dbReference type="InterPro" id="IPR051163">
    <property type="entry name" value="Sodium:Solute_Symporter_SSF"/>
</dbReference>
<feature type="transmembrane region" description="Helical" evidence="12">
    <location>
        <begin position="6"/>
        <end position="26"/>
    </location>
</feature>
<evidence type="ECO:0000256" key="6">
    <source>
        <dbReference type="ARBA" id="ARBA00022989"/>
    </source>
</evidence>
<feature type="transmembrane region" description="Helical" evidence="12">
    <location>
        <begin position="258"/>
        <end position="283"/>
    </location>
</feature>
<dbReference type="RefSeq" id="WP_141196955.1">
    <property type="nucleotide sequence ID" value="NZ_CP041186.1"/>
</dbReference>
<dbReference type="PROSITE" id="PS50283">
    <property type="entry name" value="NA_SOLUT_SYMP_3"/>
    <property type="match status" value="1"/>
</dbReference>
<feature type="transmembrane region" description="Helical" evidence="12">
    <location>
        <begin position="472"/>
        <end position="496"/>
    </location>
</feature>
<evidence type="ECO:0000256" key="11">
    <source>
        <dbReference type="RuleBase" id="RU362091"/>
    </source>
</evidence>
<keyword evidence="14" id="KW-1185">Reference proteome</keyword>
<evidence type="ECO:0000256" key="10">
    <source>
        <dbReference type="ARBA" id="ARBA00023201"/>
    </source>
</evidence>
<feature type="transmembrane region" description="Helical" evidence="12">
    <location>
        <begin position="503"/>
        <end position="521"/>
    </location>
</feature>
<dbReference type="Pfam" id="PF00474">
    <property type="entry name" value="SSF"/>
    <property type="match status" value="1"/>
</dbReference>
<feature type="transmembrane region" description="Helical" evidence="12">
    <location>
        <begin position="303"/>
        <end position="322"/>
    </location>
</feature>
<feature type="transmembrane region" description="Helical" evidence="12">
    <location>
        <begin position="117"/>
        <end position="137"/>
    </location>
</feature>
<evidence type="ECO:0000256" key="5">
    <source>
        <dbReference type="ARBA" id="ARBA00022692"/>
    </source>
</evidence>
<evidence type="ECO:0000313" key="14">
    <source>
        <dbReference type="Proteomes" id="UP000315995"/>
    </source>
</evidence>
<evidence type="ECO:0000256" key="3">
    <source>
        <dbReference type="ARBA" id="ARBA00022448"/>
    </source>
</evidence>
<protein>
    <submittedName>
        <fullName evidence="13">Sodium/solute symporter</fullName>
    </submittedName>
</protein>
<feature type="transmembrane region" description="Helical" evidence="12">
    <location>
        <begin position="343"/>
        <end position="365"/>
    </location>
</feature>
<dbReference type="InterPro" id="IPR001734">
    <property type="entry name" value="Na/solute_symporter"/>
</dbReference>
<evidence type="ECO:0000256" key="4">
    <source>
        <dbReference type="ARBA" id="ARBA00022475"/>
    </source>
</evidence>
<accession>A0A4Y6PQG5</accession>
<dbReference type="GO" id="GO:0006814">
    <property type="term" value="P:sodium ion transport"/>
    <property type="evidence" value="ECO:0007669"/>
    <property type="project" value="UniProtKB-KW"/>
</dbReference>
<evidence type="ECO:0000313" key="13">
    <source>
        <dbReference type="EMBL" id="QDG50463.1"/>
    </source>
</evidence>
<feature type="transmembrane region" description="Helical" evidence="12">
    <location>
        <begin position="385"/>
        <end position="409"/>
    </location>
</feature>
<dbReference type="InterPro" id="IPR038377">
    <property type="entry name" value="Na/Glc_symporter_sf"/>
</dbReference>
<keyword evidence="10" id="KW-0739">Sodium transport</keyword>
<feature type="transmembrane region" description="Helical" evidence="12">
    <location>
        <begin position="157"/>
        <end position="174"/>
    </location>
</feature>
<evidence type="ECO:0000256" key="2">
    <source>
        <dbReference type="ARBA" id="ARBA00006434"/>
    </source>
</evidence>
<feature type="transmembrane region" description="Helical" evidence="12">
    <location>
        <begin position="227"/>
        <end position="246"/>
    </location>
</feature>
<organism evidence="13 14">
    <name type="scientific">Persicimonas caeni</name>
    <dbReference type="NCBI Taxonomy" id="2292766"/>
    <lineage>
        <taxon>Bacteria</taxon>
        <taxon>Deltaproteobacteria</taxon>
        <taxon>Bradymonadales</taxon>
        <taxon>Bradymonadaceae</taxon>
        <taxon>Persicimonas</taxon>
    </lineage>
</organism>
<name>A0A4Y6PQG5_PERCE</name>
<keyword evidence="9 12" id="KW-0472">Membrane</keyword>
<keyword evidence="7" id="KW-0915">Sodium</keyword>
<dbReference type="AlphaFoldDB" id="A0A4Y6PQG5"/>
<feature type="transmembrane region" description="Helical" evidence="12">
    <location>
        <begin position="449"/>
        <end position="466"/>
    </location>
</feature>
<evidence type="ECO:0000256" key="1">
    <source>
        <dbReference type="ARBA" id="ARBA00004651"/>
    </source>
</evidence>
<evidence type="ECO:0000256" key="8">
    <source>
        <dbReference type="ARBA" id="ARBA00023065"/>
    </source>
</evidence>
<proteinExistence type="inferred from homology"/>
<dbReference type="Proteomes" id="UP000315995">
    <property type="component" value="Chromosome"/>
</dbReference>
<evidence type="ECO:0000256" key="12">
    <source>
        <dbReference type="SAM" id="Phobius"/>
    </source>
</evidence>
<reference evidence="13 14" key="1">
    <citation type="submission" date="2019-06" db="EMBL/GenBank/DDBJ databases">
        <title>Persicimonas caeni gen. nov., sp. nov., a predatory bacterium isolated from solar saltern.</title>
        <authorList>
            <person name="Wang S."/>
        </authorList>
    </citation>
    <scope>NUCLEOTIDE SEQUENCE [LARGE SCALE GENOMIC DNA]</scope>
    <source>
        <strain evidence="13 14">YN101</strain>
    </source>
</reference>
<comment type="subcellular location">
    <subcellularLocation>
        <location evidence="1">Cell membrane</location>
        <topology evidence="1">Multi-pass membrane protein</topology>
    </subcellularLocation>
</comment>
<dbReference type="EMBL" id="CP041186">
    <property type="protein sequence ID" value="QDG50463.1"/>
    <property type="molecule type" value="Genomic_DNA"/>
</dbReference>
<feature type="transmembrane region" description="Helical" evidence="12">
    <location>
        <begin position="38"/>
        <end position="63"/>
    </location>
</feature>
<keyword evidence="4" id="KW-1003">Cell membrane</keyword>
<dbReference type="PANTHER" id="PTHR42985:SF40">
    <property type="entry name" value="LD47995P-RELATED"/>
    <property type="match status" value="1"/>
</dbReference>